<sequence>MKWCMKKFANIVFQYRMSRGIMDRSNALIYGDKLRCGSSNIADAKLKFSSLRSGSSWINEKKLIMVGSCKTLSKVPLLKLLLEKVEEQSGILMNGHLESSRGAHS</sequence>
<accession>W9QWP1</accession>
<evidence type="ECO:0000313" key="1">
    <source>
        <dbReference type="EMBL" id="EXB40724.1"/>
    </source>
</evidence>
<protein>
    <submittedName>
        <fullName evidence="1">Uncharacterized protein</fullName>
    </submittedName>
</protein>
<dbReference type="EMBL" id="KE343776">
    <property type="protein sequence ID" value="EXB40724.1"/>
    <property type="molecule type" value="Genomic_DNA"/>
</dbReference>
<organism evidence="1 2">
    <name type="scientific">Morus notabilis</name>
    <dbReference type="NCBI Taxonomy" id="981085"/>
    <lineage>
        <taxon>Eukaryota</taxon>
        <taxon>Viridiplantae</taxon>
        <taxon>Streptophyta</taxon>
        <taxon>Embryophyta</taxon>
        <taxon>Tracheophyta</taxon>
        <taxon>Spermatophyta</taxon>
        <taxon>Magnoliopsida</taxon>
        <taxon>eudicotyledons</taxon>
        <taxon>Gunneridae</taxon>
        <taxon>Pentapetalae</taxon>
        <taxon>rosids</taxon>
        <taxon>fabids</taxon>
        <taxon>Rosales</taxon>
        <taxon>Moraceae</taxon>
        <taxon>Moreae</taxon>
        <taxon>Morus</taxon>
    </lineage>
</organism>
<keyword evidence="2" id="KW-1185">Reference proteome</keyword>
<dbReference type="STRING" id="981085.W9QWP1"/>
<proteinExistence type="predicted"/>
<reference evidence="2" key="1">
    <citation type="submission" date="2013-01" db="EMBL/GenBank/DDBJ databases">
        <title>Draft Genome Sequence of a Mulberry Tree, Morus notabilis C.K. Schneid.</title>
        <authorList>
            <person name="He N."/>
            <person name="Zhao S."/>
        </authorList>
    </citation>
    <scope>NUCLEOTIDE SEQUENCE</scope>
</reference>
<gene>
    <name evidence="1" type="ORF">L484_007307</name>
</gene>
<dbReference type="Proteomes" id="UP000030645">
    <property type="component" value="Unassembled WGS sequence"/>
</dbReference>
<name>W9QWP1_9ROSA</name>
<dbReference type="AlphaFoldDB" id="W9QWP1"/>
<evidence type="ECO:0000313" key="2">
    <source>
        <dbReference type="Proteomes" id="UP000030645"/>
    </source>
</evidence>